<accession>F4QLU9</accession>
<evidence type="ECO:0000313" key="5">
    <source>
        <dbReference type="EMBL" id="EGF92368.1"/>
    </source>
</evidence>
<dbReference type="EMBL" id="GL883077">
    <property type="protein sequence ID" value="EGF92368.1"/>
    <property type="molecule type" value="Genomic_DNA"/>
</dbReference>
<dbReference type="HOGENOM" id="CLU_027634_0_1_5"/>
<dbReference type="Gene3D" id="3.40.1190.20">
    <property type="match status" value="1"/>
</dbReference>
<reference evidence="6" key="1">
    <citation type="submission" date="2011-03" db="EMBL/GenBank/DDBJ databases">
        <title>Draft genome sequence of Brevundimonas diminuta.</title>
        <authorList>
            <person name="Brown P.J.B."/>
            <person name="Buechlein A."/>
            <person name="Hemmerich C."/>
            <person name="Brun Y.V."/>
        </authorList>
    </citation>
    <scope>NUCLEOTIDE SEQUENCE [LARGE SCALE GENOMIC DNA]</scope>
    <source>
        <strain evidence="6">C19</strain>
    </source>
</reference>
<keyword evidence="6" id="KW-1185">Reference proteome</keyword>
<dbReference type="PANTHER" id="PTHR43320">
    <property type="entry name" value="SUGAR KINASE"/>
    <property type="match status" value="1"/>
</dbReference>
<dbReference type="STRING" id="715226.ABI_08040"/>
<dbReference type="Proteomes" id="UP000006512">
    <property type="component" value="Unassembled WGS sequence"/>
</dbReference>
<dbReference type="eggNOG" id="COG0524">
    <property type="taxonomic scope" value="Bacteria"/>
</dbReference>
<dbReference type="EC" id="2.7.1.45" evidence="5"/>
<dbReference type="Pfam" id="PF00294">
    <property type="entry name" value="PfkB"/>
    <property type="match status" value="1"/>
</dbReference>
<keyword evidence="2 5" id="KW-0808">Transferase</keyword>
<evidence type="ECO:0000256" key="1">
    <source>
        <dbReference type="ARBA" id="ARBA00010688"/>
    </source>
</evidence>
<dbReference type="PANTHER" id="PTHR43320:SF2">
    <property type="entry name" value="2-DEHYDRO-3-DEOXYGLUCONOKINASE_2-DEHYDRO-3-DEOXYGALACTONOKINASE"/>
    <property type="match status" value="1"/>
</dbReference>
<protein>
    <submittedName>
        <fullName evidence="5">2-dehydro-3-deoxygluconokinase</fullName>
        <ecNumber evidence="5">2.7.1.45</ecNumber>
    </submittedName>
</protein>
<gene>
    <name evidence="5" type="ORF">ABI_08040</name>
</gene>
<sequence length="335" mass="35910">MADTNTFVCFGELLVRLTATGGRLLEELPPLAPFVGGAEANVAIGLTRLGHATRMVSIVPDNALGLGAKQELRRWGVDVNDVTTGAGRMGLYFLTPGAIHRPSDILYDRAASAFATAKFNRLNWRRLLKNAGWLHVSGVTAALGANCVAAALKAMQTARELGMQVSYDCNYRPKLWEAWGGDAPKLIKDLINEADLVFGGIRDIELITGEDFNAREQDAAEYAFKLFPNLKRLVGTRRTQVSVDHNRLAGLMFTPGKVLETETYDIERIVDRIGGGDAFAAGVFHGILSGTSDRAALDFGIACACLKHAQPGDASLATASDLDGFVGGGGFDVKR</sequence>
<evidence type="ECO:0000256" key="3">
    <source>
        <dbReference type="ARBA" id="ARBA00022777"/>
    </source>
</evidence>
<dbReference type="InterPro" id="IPR011611">
    <property type="entry name" value="PfkB_dom"/>
</dbReference>
<evidence type="ECO:0000256" key="2">
    <source>
        <dbReference type="ARBA" id="ARBA00022679"/>
    </source>
</evidence>
<dbReference type="InterPro" id="IPR052700">
    <property type="entry name" value="Carb_kinase_PfkB-like"/>
</dbReference>
<dbReference type="AlphaFoldDB" id="F4QLU9"/>
<dbReference type="OrthoDB" id="9792663at2"/>
<dbReference type="SUPFAM" id="SSF53613">
    <property type="entry name" value="Ribokinase-like"/>
    <property type="match status" value="1"/>
</dbReference>
<comment type="similarity">
    <text evidence="1">Belongs to the carbohydrate kinase PfkB family.</text>
</comment>
<dbReference type="RefSeq" id="WP_006271543.1">
    <property type="nucleotide sequence ID" value="NZ_GL883077.1"/>
</dbReference>
<dbReference type="GO" id="GO:0008673">
    <property type="term" value="F:2-dehydro-3-deoxygluconokinase activity"/>
    <property type="evidence" value="ECO:0007669"/>
    <property type="project" value="UniProtKB-EC"/>
</dbReference>
<dbReference type="InterPro" id="IPR029056">
    <property type="entry name" value="Ribokinase-like"/>
</dbReference>
<evidence type="ECO:0000259" key="4">
    <source>
        <dbReference type="Pfam" id="PF00294"/>
    </source>
</evidence>
<name>F4QLU9_9CAUL</name>
<keyword evidence="3 5" id="KW-0418">Kinase</keyword>
<evidence type="ECO:0000313" key="6">
    <source>
        <dbReference type="Proteomes" id="UP000006512"/>
    </source>
</evidence>
<dbReference type="CDD" id="cd01166">
    <property type="entry name" value="KdgK"/>
    <property type="match status" value="1"/>
</dbReference>
<proteinExistence type="inferred from homology"/>
<organism evidence="5 6">
    <name type="scientific">Asticcacaulis biprosthecium C19</name>
    <dbReference type="NCBI Taxonomy" id="715226"/>
    <lineage>
        <taxon>Bacteria</taxon>
        <taxon>Pseudomonadati</taxon>
        <taxon>Pseudomonadota</taxon>
        <taxon>Alphaproteobacteria</taxon>
        <taxon>Caulobacterales</taxon>
        <taxon>Caulobacteraceae</taxon>
        <taxon>Asticcacaulis</taxon>
    </lineage>
</organism>
<feature type="domain" description="Carbohydrate kinase PfkB" evidence="4">
    <location>
        <begin position="8"/>
        <end position="314"/>
    </location>
</feature>